<organism evidence="9 10">
    <name type="scientific">Timema podura</name>
    <name type="common">Walking stick</name>
    <dbReference type="NCBI Taxonomy" id="61482"/>
    <lineage>
        <taxon>Eukaryota</taxon>
        <taxon>Metazoa</taxon>
        <taxon>Ecdysozoa</taxon>
        <taxon>Arthropoda</taxon>
        <taxon>Hexapoda</taxon>
        <taxon>Insecta</taxon>
        <taxon>Pterygota</taxon>
        <taxon>Neoptera</taxon>
        <taxon>Polyneoptera</taxon>
        <taxon>Phasmatodea</taxon>
        <taxon>Timematodea</taxon>
        <taxon>Timematoidea</taxon>
        <taxon>Timematidae</taxon>
        <taxon>Timema</taxon>
    </lineage>
</organism>
<keyword evidence="3 6" id="KW-0863">Zinc-finger</keyword>
<dbReference type="EMBL" id="CAJPIN010003181">
    <property type="protein sequence ID" value="CAG2055972.1"/>
    <property type="molecule type" value="Genomic_DNA"/>
</dbReference>
<keyword evidence="10" id="KW-1185">Reference proteome</keyword>
<keyword evidence="2" id="KW-0677">Repeat</keyword>
<evidence type="ECO:0000256" key="2">
    <source>
        <dbReference type="ARBA" id="ARBA00022737"/>
    </source>
</evidence>
<sequence length="424" mass="48708">PSWAPVQTRCFPEESNPGPLALHAIALSLSHPGSSRTRDPPSLVVGISSPSLVTGERDENDSNEETCGSPRELIKGGSSFQIRLQARRTDFEKCRVCGERFSPEKFILHKVIHTGLKPHICILCEAKYSTKTKLRIHMKIHNGMKEFRCETCGKECLSRKLLRRHMGSHSEDRPFECEICFRKFKRSYEVTKHKKIHIGEKNHVCNICGYATMHKACLETHQKRHLGEFIFKPDTKKKVNKIGCKPKLIKTSVSGSSIRLRGSRENRRTPKTKKTITGVSKKFTEKCKVCWERFSPEKFAVHRQVHSGVKPHLCLFCLSKYSTITQLRIHMRSHKGKQEYKCETCGKQCLSGKHLLEHMSSHSQDRPYQCDVCLRRFKRPFEVKKHKKIHEGEKNHMCNLCGFATVHKACLETQPEETSEGLHL</sequence>
<keyword evidence="5" id="KW-0539">Nucleus</keyword>
<protein>
    <recommendedName>
        <fullName evidence="8">C2H2-type domain-containing protein</fullName>
    </recommendedName>
</protein>
<dbReference type="Proteomes" id="UP001153148">
    <property type="component" value="Unassembled WGS sequence"/>
</dbReference>
<feature type="domain" description="C2H2-type" evidence="8">
    <location>
        <begin position="119"/>
        <end position="146"/>
    </location>
</feature>
<evidence type="ECO:0000256" key="1">
    <source>
        <dbReference type="ARBA" id="ARBA00022723"/>
    </source>
</evidence>
<feature type="domain" description="C2H2-type" evidence="8">
    <location>
        <begin position="312"/>
        <end position="339"/>
    </location>
</feature>
<comment type="caution">
    <text evidence="9">The sequence shown here is derived from an EMBL/GenBank/DDBJ whole genome shotgun (WGS) entry which is preliminary data.</text>
</comment>
<name>A0ABN7NMW1_TIMPD</name>
<evidence type="ECO:0000256" key="4">
    <source>
        <dbReference type="ARBA" id="ARBA00022833"/>
    </source>
</evidence>
<evidence type="ECO:0000313" key="10">
    <source>
        <dbReference type="Proteomes" id="UP001153148"/>
    </source>
</evidence>
<dbReference type="PANTHER" id="PTHR24393">
    <property type="entry name" value="ZINC FINGER PROTEIN"/>
    <property type="match status" value="1"/>
</dbReference>
<evidence type="ECO:0000256" key="3">
    <source>
        <dbReference type="ARBA" id="ARBA00022771"/>
    </source>
</evidence>
<dbReference type="Gene3D" id="3.30.160.60">
    <property type="entry name" value="Classic Zinc Finger"/>
    <property type="match status" value="7"/>
</dbReference>
<dbReference type="InterPro" id="IPR036236">
    <property type="entry name" value="Znf_C2H2_sf"/>
</dbReference>
<feature type="region of interest" description="Disordered" evidence="7">
    <location>
        <begin position="31"/>
        <end position="68"/>
    </location>
</feature>
<evidence type="ECO:0000259" key="8">
    <source>
        <dbReference type="PROSITE" id="PS50157"/>
    </source>
</evidence>
<feature type="domain" description="C2H2-type" evidence="8">
    <location>
        <begin position="147"/>
        <end position="174"/>
    </location>
</feature>
<dbReference type="InterPro" id="IPR013087">
    <property type="entry name" value="Znf_C2H2_type"/>
</dbReference>
<evidence type="ECO:0000256" key="5">
    <source>
        <dbReference type="ARBA" id="ARBA00023242"/>
    </source>
</evidence>
<feature type="domain" description="C2H2-type" evidence="8">
    <location>
        <begin position="340"/>
        <end position="367"/>
    </location>
</feature>
<evidence type="ECO:0000256" key="7">
    <source>
        <dbReference type="SAM" id="MobiDB-lite"/>
    </source>
</evidence>
<feature type="domain" description="C2H2-type" evidence="8">
    <location>
        <begin position="203"/>
        <end position="230"/>
    </location>
</feature>
<dbReference type="SMART" id="SM00355">
    <property type="entry name" value="ZnF_C2H2"/>
    <property type="match status" value="9"/>
</dbReference>
<dbReference type="SUPFAM" id="SSF57667">
    <property type="entry name" value="beta-beta-alpha zinc fingers"/>
    <property type="match status" value="5"/>
</dbReference>
<gene>
    <name evidence="9" type="ORF">TPAB3V08_LOCUS2970</name>
</gene>
<feature type="domain" description="C2H2-type" evidence="8">
    <location>
        <begin position="368"/>
        <end position="395"/>
    </location>
</feature>
<dbReference type="Pfam" id="PF00096">
    <property type="entry name" value="zf-C2H2"/>
    <property type="match status" value="2"/>
</dbReference>
<dbReference type="PROSITE" id="PS50157">
    <property type="entry name" value="ZINC_FINGER_C2H2_2"/>
    <property type="match status" value="7"/>
</dbReference>
<proteinExistence type="predicted"/>
<evidence type="ECO:0000313" key="9">
    <source>
        <dbReference type="EMBL" id="CAG2055972.1"/>
    </source>
</evidence>
<accession>A0ABN7NMW1</accession>
<dbReference type="PROSITE" id="PS00028">
    <property type="entry name" value="ZINC_FINGER_C2H2_1"/>
    <property type="match status" value="6"/>
</dbReference>
<evidence type="ECO:0000256" key="6">
    <source>
        <dbReference type="PROSITE-ProRule" id="PRU00042"/>
    </source>
</evidence>
<reference evidence="9" key="1">
    <citation type="submission" date="2021-03" db="EMBL/GenBank/DDBJ databases">
        <authorList>
            <person name="Tran Van P."/>
        </authorList>
    </citation>
    <scope>NUCLEOTIDE SEQUENCE</scope>
</reference>
<feature type="domain" description="C2H2-type" evidence="8">
    <location>
        <begin position="175"/>
        <end position="202"/>
    </location>
</feature>
<keyword evidence="1" id="KW-0479">Metal-binding</keyword>
<keyword evidence="4" id="KW-0862">Zinc</keyword>
<feature type="non-terminal residue" evidence="9">
    <location>
        <position position="1"/>
    </location>
</feature>
<dbReference type="PANTHER" id="PTHR24393:SF34">
    <property type="entry name" value="PR_SET DOMAIN 13"/>
    <property type="match status" value="1"/>
</dbReference>